<accession>A0AAD7JHX2</accession>
<dbReference type="EMBL" id="JARKIB010000026">
    <property type="protein sequence ID" value="KAJ7765231.1"/>
    <property type="molecule type" value="Genomic_DNA"/>
</dbReference>
<dbReference type="AlphaFoldDB" id="A0AAD7JHX2"/>
<reference evidence="2" key="1">
    <citation type="submission" date="2023-03" db="EMBL/GenBank/DDBJ databases">
        <title>Massive genome expansion in bonnet fungi (Mycena s.s.) driven by repeated elements and novel gene families across ecological guilds.</title>
        <authorList>
            <consortium name="Lawrence Berkeley National Laboratory"/>
            <person name="Harder C.B."/>
            <person name="Miyauchi S."/>
            <person name="Viragh M."/>
            <person name="Kuo A."/>
            <person name="Thoen E."/>
            <person name="Andreopoulos B."/>
            <person name="Lu D."/>
            <person name="Skrede I."/>
            <person name="Drula E."/>
            <person name="Henrissat B."/>
            <person name="Morin E."/>
            <person name="Kohler A."/>
            <person name="Barry K."/>
            <person name="LaButti K."/>
            <person name="Morin E."/>
            <person name="Salamov A."/>
            <person name="Lipzen A."/>
            <person name="Mereny Z."/>
            <person name="Hegedus B."/>
            <person name="Baldrian P."/>
            <person name="Stursova M."/>
            <person name="Weitz H."/>
            <person name="Taylor A."/>
            <person name="Grigoriev I.V."/>
            <person name="Nagy L.G."/>
            <person name="Martin F."/>
            <person name="Kauserud H."/>
        </authorList>
    </citation>
    <scope>NUCLEOTIDE SEQUENCE</scope>
    <source>
        <strain evidence="2">CBHHK182m</strain>
    </source>
</reference>
<feature type="region of interest" description="Disordered" evidence="1">
    <location>
        <begin position="24"/>
        <end position="51"/>
    </location>
</feature>
<name>A0AAD7JHX2_9AGAR</name>
<feature type="region of interest" description="Disordered" evidence="1">
    <location>
        <begin position="343"/>
        <end position="435"/>
    </location>
</feature>
<evidence type="ECO:0000313" key="3">
    <source>
        <dbReference type="Proteomes" id="UP001215598"/>
    </source>
</evidence>
<organism evidence="2 3">
    <name type="scientific">Mycena metata</name>
    <dbReference type="NCBI Taxonomy" id="1033252"/>
    <lineage>
        <taxon>Eukaryota</taxon>
        <taxon>Fungi</taxon>
        <taxon>Dikarya</taxon>
        <taxon>Basidiomycota</taxon>
        <taxon>Agaricomycotina</taxon>
        <taxon>Agaricomycetes</taxon>
        <taxon>Agaricomycetidae</taxon>
        <taxon>Agaricales</taxon>
        <taxon>Marasmiineae</taxon>
        <taxon>Mycenaceae</taxon>
        <taxon>Mycena</taxon>
    </lineage>
</organism>
<gene>
    <name evidence="2" type="ORF">B0H16DRAFT_1454403</name>
</gene>
<proteinExistence type="predicted"/>
<keyword evidence="3" id="KW-1185">Reference proteome</keyword>
<evidence type="ECO:0000256" key="1">
    <source>
        <dbReference type="SAM" id="MobiDB-lite"/>
    </source>
</evidence>
<sequence length="466" mass="49489">MPIIYTTTKNKTTGPPYKILSMRQTARSNSAATLDSATSGTSATTNAAAQDTPLPVLRRTILDTVFDDAPLPSLRVPTAQITEINDDEDFPLPTLRTARPPSPEPFEPEDEDLIGGHGDAYNDAAETHGQIEDIETIQNPVPSLIAQSLRREQAQREQSSAALIPSTDRPMTAQTARSFEARTGATIPRASNSNALSRSSTVVTFGDVAPSEAEIYSQAGLLATGKGEKAPERKSRQDENDLRVATHIVSIRRRIEELERKGDAQHHEVLIRLEDIAHNAPATASSESMGTLKADIAGIKARANEGRVAIGKLTDALNDMVDLPREVNALSRGVQGIISATRENESVVNREGNSNNRNGGDLPNSSQREGHGGGFPISAQRDGNGGDFPNGAQHDGNTGGFPNSGQRGGGGSGSHMNGGNRTGSRGGNGSADYDNRGSGTRTCMVKAIVPLLIGLCRQQWQGRPRG</sequence>
<feature type="compositionally biased region" description="Low complexity" evidence="1">
    <location>
        <begin position="346"/>
        <end position="360"/>
    </location>
</feature>
<protein>
    <submittedName>
        <fullName evidence="2">Uncharacterized protein</fullName>
    </submittedName>
</protein>
<feature type="compositionally biased region" description="Low complexity" evidence="1">
    <location>
        <begin position="30"/>
        <end position="49"/>
    </location>
</feature>
<evidence type="ECO:0000313" key="2">
    <source>
        <dbReference type="EMBL" id="KAJ7765231.1"/>
    </source>
</evidence>
<feature type="compositionally biased region" description="Gly residues" evidence="1">
    <location>
        <begin position="420"/>
        <end position="429"/>
    </location>
</feature>
<dbReference type="Proteomes" id="UP001215598">
    <property type="component" value="Unassembled WGS sequence"/>
</dbReference>
<comment type="caution">
    <text evidence="2">The sequence shown here is derived from an EMBL/GenBank/DDBJ whole genome shotgun (WGS) entry which is preliminary data.</text>
</comment>